<dbReference type="InterPro" id="IPR054861">
    <property type="entry name" value="Endoglyc_H"/>
</dbReference>
<dbReference type="AlphaFoldDB" id="K6V9J3"/>
<reference evidence="6 7" key="1">
    <citation type="submission" date="2012-08" db="EMBL/GenBank/DDBJ databases">
        <title>Whole genome shotgun sequence of Austwickia chelonae NBRC 105200.</title>
        <authorList>
            <person name="Yoshida I."/>
            <person name="Hosoyama A."/>
            <person name="Tsuchikane K."/>
            <person name="Katsumata H."/>
            <person name="Ando Y."/>
            <person name="Ohji S."/>
            <person name="Hamada M."/>
            <person name="Tamura T."/>
            <person name="Yamazoe A."/>
            <person name="Yamazaki S."/>
            <person name="Fujita N."/>
        </authorList>
    </citation>
    <scope>NUCLEOTIDE SEQUENCE [LARGE SCALE GENOMIC DNA]</scope>
    <source>
        <strain evidence="6 7">NBRC 105200</strain>
    </source>
</reference>
<dbReference type="RefSeq" id="WP_006503660.1">
    <property type="nucleotide sequence ID" value="NZ_BAGZ01000017.1"/>
</dbReference>
<evidence type="ECO:0000256" key="2">
    <source>
        <dbReference type="ARBA" id="ARBA00023295"/>
    </source>
</evidence>
<evidence type="ECO:0000259" key="5">
    <source>
        <dbReference type="PROSITE" id="PS51910"/>
    </source>
</evidence>
<comment type="caution">
    <text evidence="6">The sequence shown here is derived from an EMBL/GenBank/DDBJ whole genome shotgun (WGS) entry which is preliminary data.</text>
</comment>
<dbReference type="NCBIfam" id="NF045482">
    <property type="entry name" value="Endoglyc_H"/>
    <property type="match status" value="1"/>
</dbReference>
<evidence type="ECO:0000313" key="7">
    <source>
        <dbReference type="Proteomes" id="UP000008495"/>
    </source>
</evidence>
<accession>K6V9J3</accession>
<dbReference type="eggNOG" id="COG3325">
    <property type="taxonomic scope" value="Bacteria"/>
</dbReference>
<proteinExistence type="inferred from homology"/>
<name>K6V9J3_9MICO</name>
<sequence length="311" mass="33388">MAAHHPTPTPSLARTAPPTRMLTALVAALLVMVGTMFAPPPAQASSDRKHKSVVYVEVNSNELANAGKYQLANGGKAFDVAIIFAANINSGTDGNAVLHLNERVKWTLENAETQIRPLQAKGTKVTLSLLGNHQKAGFANFPNQQAAAQFATQVAQVVKQYGLDGVDIDDEWVSYGRNGVPAANDKSAVWLVESLREQLPQDSIVSLYYIGAAAAQLRNAPNHVADKISYVCNPHYGTYSAPPFPRDMSRVGAAAIDFSRQSASTISEFAQRTANDGYGYFVTYNLTAGDHSAAVSAFTQKLYGQRAVYQG</sequence>
<dbReference type="Gene3D" id="3.20.20.80">
    <property type="entry name" value="Glycosidases"/>
    <property type="match status" value="1"/>
</dbReference>
<dbReference type="PROSITE" id="PS01095">
    <property type="entry name" value="GH18_1"/>
    <property type="match status" value="1"/>
</dbReference>
<comment type="similarity">
    <text evidence="4">Belongs to the glycosyl hydrolase 18 family.</text>
</comment>
<dbReference type="GO" id="GO:0004553">
    <property type="term" value="F:hydrolase activity, hydrolyzing O-glycosyl compounds"/>
    <property type="evidence" value="ECO:0007669"/>
    <property type="project" value="InterPro"/>
</dbReference>
<gene>
    <name evidence="6" type="ORF">AUCHE_17_01150</name>
</gene>
<dbReference type="Pfam" id="PF00704">
    <property type="entry name" value="Glyco_hydro_18"/>
    <property type="match status" value="1"/>
</dbReference>
<feature type="domain" description="GH18" evidence="5">
    <location>
        <begin position="50"/>
        <end position="305"/>
    </location>
</feature>
<dbReference type="Proteomes" id="UP000008495">
    <property type="component" value="Unassembled WGS sequence"/>
</dbReference>
<dbReference type="EMBL" id="BAGZ01000017">
    <property type="protein sequence ID" value="GAB78903.1"/>
    <property type="molecule type" value="Genomic_DNA"/>
</dbReference>
<dbReference type="InterPro" id="IPR001579">
    <property type="entry name" value="Glyco_hydro_18_chit_AS"/>
</dbReference>
<dbReference type="GO" id="GO:0005975">
    <property type="term" value="P:carbohydrate metabolic process"/>
    <property type="evidence" value="ECO:0007669"/>
    <property type="project" value="InterPro"/>
</dbReference>
<organism evidence="6 7">
    <name type="scientific">Austwickia chelonae NBRC 105200</name>
    <dbReference type="NCBI Taxonomy" id="1184607"/>
    <lineage>
        <taxon>Bacteria</taxon>
        <taxon>Bacillati</taxon>
        <taxon>Actinomycetota</taxon>
        <taxon>Actinomycetes</taxon>
        <taxon>Micrococcales</taxon>
        <taxon>Dermatophilaceae</taxon>
        <taxon>Austwickia</taxon>
    </lineage>
</organism>
<dbReference type="PROSITE" id="PS51910">
    <property type="entry name" value="GH18_2"/>
    <property type="match status" value="1"/>
</dbReference>
<protein>
    <recommendedName>
        <fullName evidence="5">GH18 domain-containing protein</fullName>
    </recommendedName>
</protein>
<evidence type="ECO:0000256" key="1">
    <source>
        <dbReference type="ARBA" id="ARBA00022801"/>
    </source>
</evidence>
<dbReference type="InterPro" id="IPR001223">
    <property type="entry name" value="Glyco_hydro18_cat"/>
</dbReference>
<dbReference type="STRING" id="100225.SAMN05421595_0114"/>
<keyword evidence="1 3" id="KW-0378">Hydrolase</keyword>
<evidence type="ECO:0000313" key="6">
    <source>
        <dbReference type="EMBL" id="GAB78903.1"/>
    </source>
</evidence>
<keyword evidence="7" id="KW-1185">Reference proteome</keyword>
<dbReference type="InterPro" id="IPR017853">
    <property type="entry name" value="GH"/>
</dbReference>
<dbReference type="SUPFAM" id="SSF51445">
    <property type="entry name" value="(Trans)glycosidases"/>
    <property type="match status" value="1"/>
</dbReference>
<keyword evidence="2 3" id="KW-0326">Glycosidase</keyword>
<dbReference type="OrthoDB" id="2582440at2"/>
<evidence type="ECO:0000256" key="3">
    <source>
        <dbReference type="RuleBase" id="RU000489"/>
    </source>
</evidence>
<evidence type="ECO:0000256" key="4">
    <source>
        <dbReference type="RuleBase" id="RU004453"/>
    </source>
</evidence>